<feature type="transmembrane region" description="Helical" evidence="2">
    <location>
        <begin position="60"/>
        <end position="85"/>
    </location>
</feature>
<feature type="region of interest" description="Disordered" evidence="1">
    <location>
        <begin position="101"/>
        <end position="135"/>
    </location>
</feature>
<dbReference type="EMBL" id="NXGX01000010">
    <property type="protein sequence ID" value="PKR56685.1"/>
    <property type="molecule type" value="Genomic_DNA"/>
</dbReference>
<keyword evidence="2" id="KW-0472">Membrane</keyword>
<comment type="caution">
    <text evidence="3">The sequence shown here is derived from an EMBL/GenBank/DDBJ whole genome shotgun (WGS) entry which is preliminary data.</text>
</comment>
<gene>
    <name evidence="3" type="ORF">COO92_19955</name>
</gene>
<reference evidence="3 4" key="1">
    <citation type="submission" date="2017-09" db="EMBL/GenBank/DDBJ databases">
        <title>Biodiversity and function of Thalassospira species in the particle-attached aromatic-hydrocarbon-degrading consortia from the surface seawater of the China South Sea.</title>
        <authorList>
            <person name="Dong C."/>
            <person name="Lai Q."/>
            <person name="Shao Z."/>
        </authorList>
    </citation>
    <scope>NUCLEOTIDE SEQUENCE [LARGE SCALE GENOMIC DNA]</scope>
    <source>
        <strain evidence="3 4">139Z-12</strain>
    </source>
</reference>
<feature type="compositionally biased region" description="Basic residues" evidence="1">
    <location>
        <begin position="15"/>
        <end position="29"/>
    </location>
</feature>
<feature type="compositionally biased region" description="Basic and acidic residues" evidence="1">
    <location>
        <begin position="172"/>
        <end position="194"/>
    </location>
</feature>
<evidence type="ECO:0000313" key="3">
    <source>
        <dbReference type="EMBL" id="PKR56685.1"/>
    </source>
</evidence>
<dbReference type="AlphaFoldDB" id="A0A2N3L1I6"/>
<feature type="region of interest" description="Disordered" evidence="1">
    <location>
        <begin position="1"/>
        <end position="33"/>
    </location>
</feature>
<accession>A0A2N3L1I6</accession>
<evidence type="ECO:0000313" key="4">
    <source>
        <dbReference type="Proteomes" id="UP000233332"/>
    </source>
</evidence>
<proteinExistence type="predicted"/>
<organism evidence="3 4">
    <name type="scientific">Thalassospira lohafexi</name>
    <dbReference type="NCBI Taxonomy" id="744227"/>
    <lineage>
        <taxon>Bacteria</taxon>
        <taxon>Pseudomonadati</taxon>
        <taxon>Pseudomonadota</taxon>
        <taxon>Alphaproteobacteria</taxon>
        <taxon>Rhodospirillales</taxon>
        <taxon>Thalassospiraceae</taxon>
        <taxon>Thalassospira</taxon>
    </lineage>
</organism>
<name>A0A2N3L1I6_9PROT</name>
<keyword evidence="2" id="KW-0812">Transmembrane</keyword>
<evidence type="ECO:0000256" key="2">
    <source>
        <dbReference type="SAM" id="Phobius"/>
    </source>
</evidence>
<keyword evidence="4" id="KW-1185">Reference proteome</keyword>
<dbReference type="RefSeq" id="WP_101304715.1">
    <property type="nucleotide sequence ID" value="NZ_NXGX01000010.1"/>
</dbReference>
<sequence length="203" mass="22114">MSAQQATADGGGYRCGHKRRDRGGCRARKRDQNGEKCHGVIGRTTCGIAESFGIPRKGVLIAFILILVFSFPVGVMLFGIAWAFVHHPSWFDGLRGKFGGASRGNASHQARHNAKASSTTSSSTAPEDRPTMGVDFEEPWMEELREKFDDLESRTGSMEGFVASGDYRLASELEKMKKDDAASDDDAHSTDPKNDPSSPNDKT</sequence>
<dbReference type="Proteomes" id="UP000233332">
    <property type="component" value="Unassembled WGS sequence"/>
</dbReference>
<evidence type="ECO:0000256" key="1">
    <source>
        <dbReference type="SAM" id="MobiDB-lite"/>
    </source>
</evidence>
<evidence type="ECO:0008006" key="5">
    <source>
        <dbReference type="Google" id="ProtNLM"/>
    </source>
</evidence>
<feature type="region of interest" description="Disordered" evidence="1">
    <location>
        <begin position="172"/>
        <end position="203"/>
    </location>
</feature>
<protein>
    <recommendedName>
        <fullName evidence="5">Phage shock protein PspC N-terminal domain-containing protein</fullName>
    </recommendedName>
</protein>
<keyword evidence="2" id="KW-1133">Transmembrane helix</keyword>